<sequence>MRQKLKLFSVSKDWIPQHLTDYYGTVGQMEPSQYPLLIPKDNPKEVIHFKEQIPCPQYISTNQPCSELVQVNTKAIKSGLGHPRTHRSFKRRPQGLQSPSGE</sequence>
<accession>A0A5A7R914</accession>
<reference evidence="3" key="1">
    <citation type="journal article" date="2019" name="Curr. Biol.">
        <title>Genome Sequence of Striga asiatica Provides Insight into the Evolution of Plant Parasitism.</title>
        <authorList>
            <person name="Yoshida S."/>
            <person name="Kim S."/>
            <person name="Wafula E.K."/>
            <person name="Tanskanen J."/>
            <person name="Kim Y.M."/>
            <person name="Honaas L."/>
            <person name="Yang Z."/>
            <person name="Spallek T."/>
            <person name="Conn C.E."/>
            <person name="Ichihashi Y."/>
            <person name="Cheong K."/>
            <person name="Cui S."/>
            <person name="Der J.P."/>
            <person name="Gundlach H."/>
            <person name="Jiao Y."/>
            <person name="Hori C."/>
            <person name="Ishida J.K."/>
            <person name="Kasahara H."/>
            <person name="Kiba T."/>
            <person name="Kim M.S."/>
            <person name="Koo N."/>
            <person name="Laohavisit A."/>
            <person name="Lee Y.H."/>
            <person name="Lumba S."/>
            <person name="McCourt P."/>
            <person name="Mortimer J.C."/>
            <person name="Mutuku J.M."/>
            <person name="Nomura T."/>
            <person name="Sasaki-Sekimoto Y."/>
            <person name="Seto Y."/>
            <person name="Wang Y."/>
            <person name="Wakatake T."/>
            <person name="Sakakibara H."/>
            <person name="Demura T."/>
            <person name="Yamaguchi S."/>
            <person name="Yoneyama K."/>
            <person name="Manabe R.I."/>
            <person name="Nelson D.C."/>
            <person name="Schulman A.H."/>
            <person name="Timko M.P."/>
            <person name="dePamphilis C.W."/>
            <person name="Choi D."/>
            <person name="Shirasu K."/>
        </authorList>
    </citation>
    <scope>NUCLEOTIDE SEQUENCE [LARGE SCALE GENOMIC DNA]</scope>
    <source>
        <strain evidence="3">cv. UVA1</strain>
    </source>
</reference>
<protein>
    <submittedName>
        <fullName evidence="2">ATP synthase gamma chain</fullName>
    </submittedName>
</protein>
<comment type="caution">
    <text evidence="2">The sequence shown here is derived from an EMBL/GenBank/DDBJ whole genome shotgun (WGS) entry which is preliminary data.</text>
</comment>
<proteinExistence type="predicted"/>
<name>A0A5A7R914_STRAF</name>
<keyword evidence="3" id="KW-1185">Reference proteome</keyword>
<dbReference type="AlphaFoldDB" id="A0A5A7R914"/>
<evidence type="ECO:0000256" key="1">
    <source>
        <dbReference type="SAM" id="MobiDB-lite"/>
    </source>
</evidence>
<organism evidence="2 3">
    <name type="scientific">Striga asiatica</name>
    <name type="common">Asiatic witchweed</name>
    <name type="synonym">Buchnera asiatica</name>
    <dbReference type="NCBI Taxonomy" id="4170"/>
    <lineage>
        <taxon>Eukaryota</taxon>
        <taxon>Viridiplantae</taxon>
        <taxon>Streptophyta</taxon>
        <taxon>Embryophyta</taxon>
        <taxon>Tracheophyta</taxon>
        <taxon>Spermatophyta</taxon>
        <taxon>Magnoliopsida</taxon>
        <taxon>eudicotyledons</taxon>
        <taxon>Gunneridae</taxon>
        <taxon>Pentapetalae</taxon>
        <taxon>asterids</taxon>
        <taxon>lamiids</taxon>
        <taxon>Lamiales</taxon>
        <taxon>Orobanchaceae</taxon>
        <taxon>Buchnereae</taxon>
        <taxon>Striga</taxon>
    </lineage>
</organism>
<evidence type="ECO:0000313" key="2">
    <source>
        <dbReference type="EMBL" id="GER53790.1"/>
    </source>
</evidence>
<feature type="compositionally biased region" description="Basic residues" evidence="1">
    <location>
        <begin position="83"/>
        <end position="93"/>
    </location>
</feature>
<evidence type="ECO:0000313" key="3">
    <source>
        <dbReference type="Proteomes" id="UP000325081"/>
    </source>
</evidence>
<gene>
    <name evidence="2" type="ORF">STAS_31337</name>
</gene>
<feature type="region of interest" description="Disordered" evidence="1">
    <location>
        <begin position="78"/>
        <end position="102"/>
    </location>
</feature>
<dbReference type="Proteomes" id="UP000325081">
    <property type="component" value="Unassembled WGS sequence"/>
</dbReference>
<dbReference type="EMBL" id="BKCP01010737">
    <property type="protein sequence ID" value="GER53790.1"/>
    <property type="molecule type" value="Genomic_DNA"/>
</dbReference>